<dbReference type="InterPro" id="IPR011990">
    <property type="entry name" value="TPR-like_helical_dom_sf"/>
</dbReference>
<evidence type="ECO:0000256" key="1">
    <source>
        <dbReference type="ARBA" id="ARBA00004442"/>
    </source>
</evidence>
<evidence type="ECO:0000256" key="5">
    <source>
        <dbReference type="ARBA" id="ARBA00023237"/>
    </source>
</evidence>
<reference evidence="8 9" key="1">
    <citation type="journal article" date="2021" name="Sci. Rep.">
        <title>The distribution of antibiotic resistance genes in chicken gut microbiota commensals.</title>
        <authorList>
            <person name="Juricova H."/>
            <person name="Matiasovicova J."/>
            <person name="Kubasova T."/>
            <person name="Cejkova D."/>
            <person name="Rychlik I."/>
        </authorList>
    </citation>
    <scope>NUCLEOTIDE SEQUENCE [LARGE SCALE GENOMIC DNA]</scope>
    <source>
        <strain evidence="8 9">An801</strain>
    </source>
</reference>
<comment type="similarity">
    <text evidence="2">Belongs to the SusD family.</text>
</comment>
<keyword evidence="9" id="KW-1185">Reference proteome</keyword>
<evidence type="ECO:0000313" key="9">
    <source>
        <dbReference type="Proteomes" id="UP000703295"/>
    </source>
</evidence>
<dbReference type="InterPro" id="IPR012944">
    <property type="entry name" value="SusD_RagB_dom"/>
</dbReference>
<gene>
    <name evidence="8" type="ORF">H6A31_04880</name>
</gene>
<dbReference type="Gene3D" id="1.25.40.390">
    <property type="match status" value="1"/>
</dbReference>
<dbReference type="Proteomes" id="UP000703295">
    <property type="component" value="Unassembled WGS sequence"/>
</dbReference>
<feature type="chain" id="PRO_5047014838" evidence="6">
    <location>
        <begin position="20"/>
        <end position="545"/>
    </location>
</feature>
<evidence type="ECO:0000313" key="8">
    <source>
        <dbReference type="EMBL" id="MBM6758028.1"/>
    </source>
</evidence>
<proteinExistence type="inferred from homology"/>
<dbReference type="SUPFAM" id="SSF48452">
    <property type="entry name" value="TPR-like"/>
    <property type="match status" value="1"/>
</dbReference>
<feature type="domain" description="RagB/SusD" evidence="7">
    <location>
        <begin position="278"/>
        <end position="545"/>
    </location>
</feature>
<dbReference type="EMBL" id="JACJJW010000008">
    <property type="protein sequence ID" value="MBM6758028.1"/>
    <property type="molecule type" value="Genomic_DNA"/>
</dbReference>
<protein>
    <submittedName>
        <fullName evidence="8">RagB/SusD family nutrient uptake outer membrane protein</fullName>
    </submittedName>
</protein>
<evidence type="ECO:0000256" key="2">
    <source>
        <dbReference type="ARBA" id="ARBA00006275"/>
    </source>
</evidence>
<evidence type="ECO:0000256" key="3">
    <source>
        <dbReference type="ARBA" id="ARBA00022729"/>
    </source>
</evidence>
<keyword evidence="3 6" id="KW-0732">Signal</keyword>
<organism evidence="8 9">
    <name type="scientific">Bacteroides mediterraneensis</name>
    <dbReference type="NCBI Taxonomy" id="1841856"/>
    <lineage>
        <taxon>Bacteria</taxon>
        <taxon>Pseudomonadati</taxon>
        <taxon>Bacteroidota</taxon>
        <taxon>Bacteroidia</taxon>
        <taxon>Bacteroidales</taxon>
        <taxon>Bacteroidaceae</taxon>
        <taxon>Bacteroides</taxon>
    </lineage>
</organism>
<evidence type="ECO:0000259" key="7">
    <source>
        <dbReference type="Pfam" id="PF07980"/>
    </source>
</evidence>
<dbReference type="Pfam" id="PF07980">
    <property type="entry name" value="SusD_RagB"/>
    <property type="match status" value="1"/>
</dbReference>
<keyword evidence="5" id="KW-0998">Cell outer membrane</keyword>
<comment type="caution">
    <text evidence="8">The sequence shown here is derived from an EMBL/GenBank/DDBJ whole genome shotgun (WGS) entry which is preliminary data.</text>
</comment>
<evidence type="ECO:0000256" key="6">
    <source>
        <dbReference type="SAM" id="SignalP"/>
    </source>
</evidence>
<feature type="signal peptide" evidence="6">
    <location>
        <begin position="1"/>
        <end position="19"/>
    </location>
</feature>
<sequence length="545" mass="63192">MKKYTFALVALLACLSSCSENFLDREPSYALTTSTFWKTENDAKIALVGCYRQLYSPYRPEEMWFWETTSDNAFCYHRNKDYRAIGDGSMAPSGVSVHNYFTYQDLRTLNEYLEKEKTIDFENESTRNQYRAEVRLIRAMLLAFKVHCYGDFPFSETVFETVEESKIARTPKAELLNFIENEVTDIVNSNVLPETSEIGRINKYAAEAFLVRFYMGIGNYDQAIAHAKVIMDSGKYFMPQLTYEQSFLVANQHNSEIILSFEHNKAGDFGMWVAEFFPNQLYGGWSSIVPTQDLLESYETINGLTIDEDPTYDKTNPFVNRDPRLRATILYPGQVWDKYTKEYGGYRSIEKGSGDYWSDADNATHTGMNFKKFYSDPSELGDIWSCERNFPIFRYAEVLLSYAEAKMEKNEIDNSVYEAIDQVRVRAGMPKVDRTKYNTQAKLRELIRRERRVEFAYEGIRRFDIIRWGIIGEVMGGQKIYHMNGTIGTFNPATGDFDVHLEDYRDPAYTDIEETRQFTKGKNELLPVPQTEIDLNDKLSQNPGY</sequence>
<dbReference type="RefSeq" id="WP_204475187.1">
    <property type="nucleotide sequence ID" value="NZ_JACJJW010000008.1"/>
</dbReference>
<evidence type="ECO:0000256" key="4">
    <source>
        <dbReference type="ARBA" id="ARBA00023136"/>
    </source>
</evidence>
<keyword evidence="4" id="KW-0472">Membrane</keyword>
<comment type="subcellular location">
    <subcellularLocation>
        <location evidence="1">Cell outer membrane</location>
    </subcellularLocation>
</comment>
<accession>A0ABS2EU19</accession>
<name>A0ABS2EU19_9BACE</name>